<evidence type="ECO:0000256" key="1">
    <source>
        <dbReference type="SAM" id="MobiDB-lite"/>
    </source>
</evidence>
<evidence type="ECO:0000256" key="2">
    <source>
        <dbReference type="SAM" id="Phobius"/>
    </source>
</evidence>
<feature type="compositionally biased region" description="Acidic residues" evidence="1">
    <location>
        <begin position="649"/>
        <end position="662"/>
    </location>
</feature>
<proteinExistence type="predicted"/>
<keyword evidence="4" id="KW-0808">Transferase</keyword>
<feature type="transmembrane region" description="Helical" evidence="2">
    <location>
        <begin position="436"/>
        <end position="459"/>
    </location>
</feature>
<protein>
    <submittedName>
        <fullName evidence="4">Glycerol-3-phosphate/dihydroxyacetone phosphate acyltransferase</fullName>
    </submittedName>
</protein>
<feature type="domain" description="Phospholipid/glycerol acyltransferase" evidence="3">
    <location>
        <begin position="140"/>
        <end position="200"/>
    </location>
</feature>
<keyword evidence="5" id="KW-1185">Reference proteome</keyword>
<dbReference type="PANTHER" id="PTHR31605:SF0">
    <property type="entry name" value="GLYCEROL-3-PHOSPHATE O-ACYLTRANSFERASE 1"/>
    <property type="match status" value="1"/>
</dbReference>
<feature type="transmembrane region" description="Helical" evidence="2">
    <location>
        <begin position="401"/>
        <end position="424"/>
    </location>
</feature>
<sequence>MRAVRLESRRRIAFLIAEKSMRRKFIGWLSRCVGAVPVSRSQDLTKPAEGRIYLPDLEQPLKIRGVGTKFLKECSVSGSLNLPSVPGQSGASTDIAEILSDEEIILRKPFKGEVALRQLTQEGKEGKGTKYKVAPKVDQTVVYDAVFHRLNSGGCVGIFPEGGSHDRTELLPLKAGVAIMALGALSANPNCGLKIVPTGMNYFHAHKFRSRAVIEFGTPLEVPKELVDQYSNGDKREAVRALLEMIYNGLVSVTVPSPDYDTLMAIQAARRLYKPTNKKLPLPMVVELNRRLVTGYTHYKDDPRIIHLRASVSEYNRQLRLLGLRDHQVEYAKFSAFRVVFTLIYRVGKLSLLGLGALPGFILFAPVFAATRVISRKKAAEALKASTVKVQGKDVMATWKLLVALAFAPVLYNFYVVILCWWTYSHRVFGLMPNWMPIIGVAIFGWILFPTITFAALRFGEIGMDIFKSLRPLVLSLNPTSANTIHKLRERRAKLATEVTDLINTLGPELFPDFDSARIIADPFTKGSGLPLISTSYQERRNSEVSSDGFSPIDEHEQTTNFGPGGWTNAISRNESFGNLASIGLFASRPASRARSRSNSGGFPIKALSQVEGAGQAGFEEVSRRISSAMAERREERSRRRSRSRGQQEEEDAVEASSEDEGADGRATEGKKVI</sequence>
<name>A0ABR3GQK9_9PEZI</name>
<feature type="transmembrane region" description="Helical" evidence="2">
    <location>
        <begin position="352"/>
        <end position="374"/>
    </location>
</feature>
<reference evidence="4 5" key="1">
    <citation type="submission" date="2024-02" db="EMBL/GenBank/DDBJ databases">
        <title>Discinaceae phylogenomics.</title>
        <authorList>
            <person name="Dirks A.C."/>
            <person name="James T.Y."/>
        </authorList>
    </citation>
    <scope>NUCLEOTIDE SEQUENCE [LARGE SCALE GENOMIC DNA]</scope>
    <source>
        <strain evidence="4 5">ACD0624</strain>
    </source>
</reference>
<feature type="region of interest" description="Disordered" evidence="1">
    <location>
        <begin position="613"/>
        <end position="674"/>
    </location>
</feature>
<keyword evidence="2" id="KW-0472">Membrane</keyword>
<accession>A0ABR3GQK9</accession>
<keyword evidence="4" id="KW-0012">Acyltransferase</keyword>
<dbReference type="GO" id="GO:0016746">
    <property type="term" value="F:acyltransferase activity"/>
    <property type="evidence" value="ECO:0007669"/>
    <property type="project" value="UniProtKB-KW"/>
</dbReference>
<dbReference type="InterPro" id="IPR052744">
    <property type="entry name" value="GPAT/DAPAT"/>
</dbReference>
<dbReference type="InterPro" id="IPR002123">
    <property type="entry name" value="Plipid/glycerol_acylTrfase"/>
</dbReference>
<evidence type="ECO:0000313" key="5">
    <source>
        <dbReference type="Proteomes" id="UP001447188"/>
    </source>
</evidence>
<dbReference type="SUPFAM" id="SSF69593">
    <property type="entry name" value="Glycerol-3-phosphate (1)-acyltransferase"/>
    <property type="match status" value="1"/>
</dbReference>
<keyword evidence="2" id="KW-1133">Transmembrane helix</keyword>
<evidence type="ECO:0000259" key="3">
    <source>
        <dbReference type="Pfam" id="PF01553"/>
    </source>
</evidence>
<keyword evidence="2" id="KW-0812">Transmembrane</keyword>
<feature type="compositionally biased region" description="Basic and acidic residues" evidence="1">
    <location>
        <begin position="663"/>
        <end position="674"/>
    </location>
</feature>
<evidence type="ECO:0000313" key="4">
    <source>
        <dbReference type="EMBL" id="KAL0638163.1"/>
    </source>
</evidence>
<gene>
    <name evidence="4" type="primary">SCT1</name>
    <name evidence="4" type="ORF">Q9L58_002776</name>
</gene>
<dbReference type="EMBL" id="JBBBZM010000025">
    <property type="protein sequence ID" value="KAL0638163.1"/>
    <property type="molecule type" value="Genomic_DNA"/>
</dbReference>
<feature type="region of interest" description="Disordered" evidence="1">
    <location>
        <begin position="538"/>
        <end position="568"/>
    </location>
</feature>
<dbReference type="PANTHER" id="PTHR31605">
    <property type="entry name" value="GLYCEROL-3-PHOSPHATE O-ACYLTRANSFERASE 1"/>
    <property type="match status" value="1"/>
</dbReference>
<comment type="caution">
    <text evidence="4">The sequence shown here is derived from an EMBL/GenBank/DDBJ whole genome shotgun (WGS) entry which is preliminary data.</text>
</comment>
<dbReference type="Proteomes" id="UP001447188">
    <property type="component" value="Unassembled WGS sequence"/>
</dbReference>
<dbReference type="Pfam" id="PF01553">
    <property type="entry name" value="Acyltransferase"/>
    <property type="match status" value="1"/>
</dbReference>
<organism evidence="4 5">
    <name type="scientific">Discina gigas</name>
    <dbReference type="NCBI Taxonomy" id="1032678"/>
    <lineage>
        <taxon>Eukaryota</taxon>
        <taxon>Fungi</taxon>
        <taxon>Dikarya</taxon>
        <taxon>Ascomycota</taxon>
        <taxon>Pezizomycotina</taxon>
        <taxon>Pezizomycetes</taxon>
        <taxon>Pezizales</taxon>
        <taxon>Discinaceae</taxon>
        <taxon>Discina</taxon>
    </lineage>
</organism>